<keyword evidence="1" id="KW-0805">Transcription regulation</keyword>
<dbReference type="GO" id="GO:0003677">
    <property type="term" value="F:DNA binding"/>
    <property type="evidence" value="ECO:0007669"/>
    <property type="project" value="UniProtKB-KW"/>
</dbReference>
<dbReference type="CDD" id="cd00090">
    <property type="entry name" value="HTH_ARSR"/>
    <property type="match status" value="1"/>
</dbReference>
<evidence type="ECO:0000256" key="2">
    <source>
        <dbReference type="ARBA" id="ARBA00023125"/>
    </source>
</evidence>
<dbReference type="InterPro" id="IPR036388">
    <property type="entry name" value="WH-like_DNA-bd_sf"/>
</dbReference>
<dbReference type="InterPro" id="IPR001845">
    <property type="entry name" value="HTH_ArsR_DNA-bd_dom"/>
</dbReference>
<feature type="domain" description="HTH arsR-type" evidence="4">
    <location>
        <begin position="1"/>
        <end position="112"/>
    </location>
</feature>
<dbReference type="Gene3D" id="1.10.10.10">
    <property type="entry name" value="Winged helix-like DNA-binding domain superfamily/Winged helix DNA-binding domain"/>
    <property type="match status" value="1"/>
</dbReference>
<dbReference type="AlphaFoldDB" id="A0A136LZA9"/>
<dbReference type="STRING" id="1617426.TR69_WS6001001013"/>
<evidence type="ECO:0000256" key="3">
    <source>
        <dbReference type="ARBA" id="ARBA00023163"/>
    </source>
</evidence>
<keyword evidence="2" id="KW-0238">DNA-binding</keyword>
<evidence type="ECO:0000259" key="4">
    <source>
        <dbReference type="PROSITE" id="PS50987"/>
    </source>
</evidence>
<dbReference type="SUPFAM" id="SSF46785">
    <property type="entry name" value="Winged helix' DNA-binding domain"/>
    <property type="match status" value="1"/>
</dbReference>
<dbReference type="PANTHER" id="PTHR33154">
    <property type="entry name" value="TRANSCRIPTIONAL REGULATOR, ARSR FAMILY"/>
    <property type="match status" value="1"/>
</dbReference>
<comment type="caution">
    <text evidence="5">The sequence shown here is derived from an EMBL/GenBank/DDBJ whole genome shotgun (WGS) entry which is preliminary data.</text>
</comment>
<sequence>MFSFDRAADAFTALSDPSRLKIYTTLVIESGKCDLDETLPVAMNTVTGLTKLSGLAQSTVSHHVRKLKEAELVEEHPKGGKKYLFPVKSGIEYNRYITDLFTEALQNDKTLYTDILPGYTFEQKDFTEAVEFLALNDFLLQGPTSLDSSYGAVRFHLYNPKRKDTISIELTYTPVNGELHIGHLKRFTSLLESDIKRLKNLISRFVSAKA</sequence>
<dbReference type="InterPro" id="IPR011991">
    <property type="entry name" value="ArsR-like_HTH"/>
</dbReference>
<dbReference type="InterPro" id="IPR036390">
    <property type="entry name" value="WH_DNA-bd_sf"/>
</dbReference>
<dbReference type="PROSITE" id="PS50987">
    <property type="entry name" value="HTH_ARSR_2"/>
    <property type="match status" value="1"/>
</dbReference>
<dbReference type="Proteomes" id="UP000070457">
    <property type="component" value="Unassembled WGS sequence"/>
</dbReference>
<evidence type="ECO:0000313" key="6">
    <source>
        <dbReference type="Proteomes" id="UP000070457"/>
    </source>
</evidence>
<dbReference type="Pfam" id="PF01022">
    <property type="entry name" value="HTH_5"/>
    <property type="match status" value="1"/>
</dbReference>
<dbReference type="EMBL" id="JYNZ01000003">
    <property type="protein sequence ID" value="KXK26989.1"/>
    <property type="molecule type" value="Genomic_DNA"/>
</dbReference>
<gene>
    <name evidence="5" type="ORF">TR69_WS6001001013</name>
</gene>
<evidence type="ECO:0000313" key="5">
    <source>
        <dbReference type="EMBL" id="KXK26989.1"/>
    </source>
</evidence>
<proteinExistence type="predicted"/>
<evidence type="ECO:0000256" key="1">
    <source>
        <dbReference type="ARBA" id="ARBA00023015"/>
    </source>
</evidence>
<protein>
    <submittedName>
        <fullName evidence="5">Helix-turn-helix domain protein</fullName>
    </submittedName>
</protein>
<dbReference type="GO" id="GO:0003700">
    <property type="term" value="F:DNA-binding transcription factor activity"/>
    <property type="evidence" value="ECO:0007669"/>
    <property type="project" value="InterPro"/>
</dbReference>
<dbReference type="PANTHER" id="PTHR33154:SF33">
    <property type="entry name" value="TRANSCRIPTIONAL REPRESSOR SDPR"/>
    <property type="match status" value="1"/>
</dbReference>
<reference evidence="5 6" key="1">
    <citation type="submission" date="2015-02" db="EMBL/GenBank/DDBJ databases">
        <title>Improved understanding of the partial-nitritation anammox process through 23 genomes representing the majority of the microbial community.</title>
        <authorList>
            <person name="Speth D.R."/>
            <person name="In T Zandt M."/>
            <person name="Guerrero Cruz S."/>
            <person name="Jetten M.S."/>
            <person name="Dutilh B.E."/>
        </authorList>
    </citation>
    <scope>NUCLEOTIDE SEQUENCE [LARGE SCALE GENOMIC DNA]</scope>
    <source>
        <strain evidence="5">OLB20</strain>
    </source>
</reference>
<name>A0A136LZA9_9BACT</name>
<keyword evidence="3" id="KW-0804">Transcription</keyword>
<organism evidence="5 6">
    <name type="scientific">candidate division WS6 bacterium OLB20</name>
    <dbReference type="NCBI Taxonomy" id="1617426"/>
    <lineage>
        <taxon>Bacteria</taxon>
        <taxon>Candidatus Dojkabacteria</taxon>
    </lineage>
</organism>
<dbReference type="InterPro" id="IPR051081">
    <property type="entry name" value="HTH_MetalResp_TranReg"/>
</dbReference>
<dbReference type="SMART" id="SM00418">
    <property type="entry name" value="HTH_ARSR"/>
    <property type="match status" value="1"/>
</dbReference>
<accession>A0A136LZA9</accession>